<dbReference type="OrthoDB" id="444233at2"/>
<evidence type="ECO:0000313" key="3">
    <source>
        <dbReference type="Proteomes" id="UP000218238"/>
    </source>
</evidence>
<feature type="domain" description="Exostosin GT47" evidence="1">
    <location>
        <begin position="241"/>
        <end position="313"/>
    </location>
</feature>
<dbReference type="EMBL" id="NTFS01000038">
    <property type="protein sequence ID" value="PAX59726.1"/>
    <property type="molecule type" value="Genomic_DNA"/>
</dbReference>
<dbReference type="InterPro" id="IPR040911">
    <property type="entry name" value="Exostosin_GT47"/>
</dbReference>
<gene>
    <name evidence="2" type="ORF">CK510_05700</name>
</gene>
<comment type="caution">
    <text evidence="2">The sequence shown here is derived from an EMBL/GenBank/DDBJ whole genome shotgun (WGS) entry which is preliminary data.</text>
</comment>
<dbReference type="AlphaFoldDB" id="A0A2A2TMF1"/>
<evidence type="ECO:0000259" key="1">
    <source>
        <dbReference type="Pfam" id="PF03016"/>
    </source>
</evidence>
<reference evidence="2 3" key="1">
    <citation type="submission" date="2017-08" db="EMBL/GenBank/DDBJ databases">
        <title>Draft genome sequence of filamentous cyanobacterium Calothrix elsteri CCALA 953.</title>
        <authorList>
            <person name="Gagunashvili A.N."/>
            <person name="Elster J."/>
            <person name="Andresson O.S."/>
        </authorList>
    </citation>
    <scope>NUCLEOTIDE SEQUENCE [LARGE SCALE GENOMIC DNA]</scope>
    <source>
        <strain evidence="2 3">CCALA 953</strain>
    </source>
</reference>
<dbReference type="Proteomes" id="UP000218238">
    <property type="component" value="Unassembled WGS sequence"/>
</dbReference>
<name>A0A2A2TMF1_9CYAN</name>
<sequence>MKLKIFSDKQYFSENAPLVPFLYPFLGTSSLDKTNSLWQSSITLPALENWTYTASSYFEMTSVEEANLIIFPNDLEFFGSEEVNHNLVKLLAIAKRLSKPVVVFFSGDCSHLPLPIDIDIDISFRDSLYRSSRKSNQFLMPTWIEDLIPAYCDNQFQVRQKQKKPVIGFCGYTAPKDIKTYLKILLYKLRQILPKREGTIPPYHTGHVIRTLVLSNLNKSSLVETNFMLRPQAGLVGTSSNEAKSYRHAFVQNILNSDYILCCRGSGNHSNRLYETLCCGRIPVFIDTDCVLPLDFDINWKKYCVYVKENEIAK</sequence>
<feature type="non-terminal residue" evidence="2">
    <location>
        <position position="314"/>
    </location>
</feature>
<dbReference type="Pfam" id="PF03016">
    <property type="entry name" value="Exostosin_GT47"/>
    <property type="match status" value="1"/>
</dbReference>
<protein>
    <submittedName>
        <fullName evidence="2">Exostosin</fullName>
    </submittedName>
</protein>
<evidence type="ECO:0000313" key="2">
    <source>
        <dbReference type="EMBL" id="PAX59726.1"/>
    </source>
</evidence>
<proteinExistence type="predicted"/>
<dbReference type="RefSeq" id="WP_095720767.1">
    <property type="nucleotide sequence ID" value="NZ_NTFS01000038.1"/>
</dbReference>
<accession>A0A2A2TMF1</accession>
<organism evidence="2 3">
    <name type="scientific">Brunnivagina elsteri CCALA 953</name>
    <dbReference type="NCBI Taxonomy" id="987040"/>
    <lineage>
        <taxon>Bacteria</taxon>
        <taxon>Bacillati</taxon>
        <taxon>Cyanobacteriota</taxon>
        <taxon>Cyanophyceae</taxon>
        <taxon>Nostocales</taxon>
        <taxon>Calotrichaceae</taxon>
        <taxon>Brunnivagina</taxon>
    </lineage>
</organism>
<keyword evidence="3" id="KW-1185">Reference proteome</keyword>